<gene>
    <name evidence="3" type="ORF">B0T17DRAFT_506600</name>
</gene>
<accession>A0AA39XA17</accession>
<protein>
    <submittedName>
        <fullName evidence="3">Uncharacterized protein</fullName>
    </submittedName>
</protein>
<dbReference type="EMBL" id="JAULSR010000002">
    <property type="protein sequence ID" value="KAK0630103.1"/>
    <property type="molecule type" value="Genomic_DNA"/>
</dbReference>
<organism evidence="3 4">
    <name type="scientific">Bombardia bombarda</name>
    <dbReference type="NCBI Taxonomy" id="252184"/>
    <lineage>
        <taxon>Eukaryota</taxon>
        <taxon>Fungi</taxon>
        <taxon>Dikarya</taxon>
        <taxon>Ascomycota</taxon>
        <taxon>Pezizomycotina</taxon>
        <taxon>Sordariomycetes</taxon>
        <taxon>Sordariomycetidae</taxon>
        <taxon>Sordariales</taxon>
        <taxon>Lasiosphaeriaceae</taxon>
        <taxon>Bombardia</taxon>
    </lineage>
</organism>
<evidence type="ECO:0000256" key="2">
    <source>
        <dbReference type="SAM" id="Phobius"/>
    </source>
</evidence>
<dbReference type="AlphaFoldDB" id="A0AA39XA17"/>
<evidence type="ECO:0000256" key="1">
    <source>
        <dbReference type="SAM" id="MobiDB-lite"/>
    </source>
</evidence>
<keyword evidence="4" id="KW-1185">Reference proteome</keyword>
<feature type="transmembrane region" description="Helical" evidence="2">
    <location>
        <begin position="83"/>
        <end position="104"/>
    </location>
</feature>
<sequence length="105" mass="11227">MQVTYSGHLAISLAVLHQHSLCEGCWRFIAQVVRKRTADGGEGTRSGDCPEESPSSKGQVDRQYELEKSRRGGSAANGSECSLIALLLMVVASPVFGAHLAVILE</sequence>
<evidence type="ECO:0000313" key="4">
    <source>
        <dbReference type="Proteomes" id="UP001174934"/>
    </source>
</evidence>
<feature type="compositionally biased region" description="Basic and acidic residues" evidence="1">
    <location>
        <begin position="59"/>
        <end position="70"/>
    </location>
</feature>
<keyword evidence="2" id="KW-0812">Transmembrane</keyword>
<keyword evidence="2" id="KW-0472">Membrane</keyword>
<keyword evidence="2" id="KW-1133">Transmembrane helix</keyword>
<name>A0AA39XA17_9PEZI</name>
<proteinExistence type="predicted"/>
<evidence type="ECO:0000313" key="3">
    <source>
        <dbReference type="EMBL" id="KAK0630103.1"/>
    </source>
</evidence>
<dbReference type="Proteomes" id="UP001174934">
    <property type="component" value="Unassembled WGS sequence"/>
</dbReference>
<reference evidence="3" key="1">
    <citation type="submission" date="2023-06" db="EMBL/GenBank/DDBJ databases">
        <title>Genome-scale phylogeny and comparative genomics of the fungal order Sordariales.</title>
        <authorList>
            <consortium name="Lawrence Berkeley National Laboratory"/>
            <person name="Hensen N."/>
            <person name="Bonometti L."/>
            <person name="Westerberg I."/>
            <person name="Brannstrom I.O."/>
            <person name="Guillou S."/>
            <person name="Cros-Aarteil S."/>
            <person name="Calhoun S."/>
            <person name="Haridas S."/>
            <person name="Kuo A."/>
            <person name="Mondo S."/>
            <person name="Pangilinan J."/>
            <person name="Riley R."/>
            <person name="LaButti K."/>
            <person name="Andreopoulos B."/>
            <person name="Lipzen A."/>
            <person name="Chen C."/>
            <person name="Yanf M."/>
            <person name="Daum C."/>
            <person name="Ng V."/>
            <person name="Clum A."/>
            <person name="Steindorff A."/>
            <person name="Ohm R."/>
            <person name="Martin F."/>
            <person name="Silar P."/>
            <person name="Natvig D."/>
            <person name="Lalanne C."/>
            <person name="Gautier V."/>
            <person name="Ament-velasquez S.L."/>
            <person name="Kruys A."/>
            <person name="Hutchinson M.I."/>
            <person name="Powell A.J."/>
            <person name="Barry K."/>
            <person name="Miller A.N."/>
            <person name="Grigoriev I.V."/>
            <person name="Debuchy R."/>
            <person name="Gladieux P."/>
            <person name="Thoren M.H."/>
            <person name="Johannesson H."/>
        </authorList>
    </citation>
    <scope>NUCLEOTIDE SEQUENCE</scope>
    <source>
        <strain evidence="3">SMH3391-2</strain>
    </source>
</reference>
<feature type="region of interest" description="Disordered" evidence="1">
    <location>
        <begin position="38"/>
        <end position="77"/>
    </location>
</feature>
<comment type="caution">
    <text evidence="3">The sequence shown here is derived from an EMBL/GenBank/DDBJ whole genome shotgun (WGS) entry which is preliminary data.</text>
</comment>